<dbReference type="RefSeq" id="WP_044196620.1">
    <property type="nucleotide sequence ID" value="NZ_JMCB01000019.1"/>
</dbReference>
<proteinExistence type="predicted"/>
<feature type="modified residue" description="4-aspartylphosphate" evidence="2">
    <location>
        <position position="52"/>
    </location>
</feature>
<dbReference type="PROSITE" id="PS50110">
    <property type="entry name" value="RESPONSE_REGULATORY"/>
    <property type="match status" value="1"/>
</dbReference>
<name>A0A085W5L4_9BACT</name>
<keyword evidence="5" id="KW-1185">Reference proteome</keyword>
<reference evidence="4 5" key="1">
    <citation type="submission" date="2014-04" db="EMBL/GenBank/DDBJ databases">
        <title>Genome assembly of Hyalangium minutum DSM 14724.</title>
        <authorList>
            <person name="Sharma G."/>
            <person name="Subramanian S."/>
        </authorList>
    </citation>
    <scope>NUCLEOTIDE SEQUENCE [LARGE SCALE GENOMIC DNA]</scope>
    <source>
        <strain evidence="4 5">DSM 14724</strain>
    </source>
</reference>
<gene>
    <name evidence="4" type="ORF">DB31_3036</name>
</gene>
<protein>
    <submittedName>
        <fullName evidence="4">Response regulator receiver</fullName>
    </submittedName>
</protein>
<dbReference type="InterPro" id="IPR011006">
    <property type="entry name" value="CheY-like_superfamily"/>
</dbReference>
<dbReference type="AlphaFoldDB" id="A0A085W5L4"/>
<dbReference type="CDD" id="cd00156">
    <property type="entry name" value="REC"/>
    <property type="match status" value="1"/>
</dbReference>
<evidence type="ECO:0000313" key="5">
    <source>
        <dbReference type="Proteomes" id="UP000028725"/>
    </source>
</evidence>
<dbReference type="InterPro" id="IPR050595">
    <property type="entry name" value="Bact_response_regulator"/>
</dbReference>
<evidence type="ECO:0000256" key="2">
    <source>
        <dbReference type="PROSITE-ProRule" id="PRU00169"/>
    </source>
</evidence>
<feature type="domain" description="Response regulatory" evidence="3">
    <location>
        <begin position="4"/>
        <end position="117"/>
    </location>
</feature>
<accession>A0A085W5L4</accession>
<comment type="caution">
    <text evidence="4">The sequence shown here is derived from an EMBL/GenBank/DDBJ whole genome shotgun (WGS) entry which is preliminary data.</text>
</comment>
<dbReference type="GO" id="GO:0000160">
    <property type="term" value="P:phosphorelay signal transduction system"/>
    <property type="evidence" value="ECO:0007669"/>
    <property type="project" value="InterPro"/>
</dbReference>
<dbReference type="STRING" id="394096.DB31_3036"/>
<dbReference type="PANTHER" id="PTHR44591:SF3">
    <property type="entry name" value="RESPONSE REGULATORY DOMAIN-CONTAINING PROTEIN"/>
    <property type="match status" value="1"/>
</dbReference>
<dbReference type="SMART" id="SM00448">
    <property type="entry name" value="REC"/>
    <property type="match status" value="1"/>
</dbReference>
<dbReference type="Pfam" id="PF00072">
    <property type="entry name" value="Response_reg"/>
    <property type="match status" value="1"/>
</dbReference>
<dbReference type="PANTHER" id="PTHR44591">
    <property type="entry name" value="STRESS RESPONSE REGULATOR PROTEIN 1"/>
    <property type="match status" value="1"/>
</dbReference>
<organism evidence="4 5">
    <name type="scientific">Hyalangium minutum</name>
    <dbReference type="NCBI Taxonomy" id="394096"/>
    <lineage>
        <taxon>Bacteria</taxon>
        <taxon>Pseudomonadati</taxon>
        <taxon>Myxococcota</taxon>
        <taxon>Myxococcia</taxon>
        <taxon>Myxococcales</taxon>
        <taxon>Cystobacterineae</taxon>
        <taxon>Archangiaceae</taxon>
        <taxon>Hyalangium</taxon>
    </lineage>
</organism>
<dbReference type="EMBL" id="JMCB01000019">
    <property type="protein sequence ID" value="KFE62977.1"/>
    <property type="molecule type" value="Genomic_DNA"/>
</dbReference>
<dbReference type="PATRIC" id="fig|394096.3.peg.7361"/>
<evidence type="ECO:0000313" key="4">
    <source>
        <dbReference type="EMBL" id="KFE62977.1"/>
    </source>
</evidence>
<keyword evidence="1 2" id="KW-0597">Phosphoprotein</keyword>
<sequence length="134" mass="14863">MKPQLLIVENTRTMRETLRLLLSGEFDCTVAESGEAGLAKMLERPPDLLLSDVNMDGMDGYALCHRVRTEPRLKHIQVAFLSGYPPRLGEPALAQPDIYLLKPAKPPELIAKLHALLRQRPPADSSLVELTPEG</sequence>
<dbReference type="InterPro" id="IPR001789">
    <property type="entry name" value="Sig_transdc_resp-reg_receiver"/>
</dbReference>
<dbReference type="OrthoDB" id="9790791at2"/>
<evidence type="ECO:0000256" key="1">
    <source>
        <dbReference type="ARBA" id="ARBA00022553"/>
    </source>
</evidence>
<dbReference type="SUPFAM" id="SSF52172">
    <property type="entry name" value="CheY-like"/>
    <property type="match status" value="1"/>
</dbReference>
<dbReference type="Proteomes" id="UP000028725">
    <property type="component" value="Unassembled WGS sequence"/>
</dbReference>
<dbReference type="Gene3D" id="3.40.50.2300">
    <property type="match status" value="1"/>
</dbReference>
<evidence type="ECO:0000259" key="3">
    <source>
        <dbReference type="PROSITE" id="PS50110"/>
    </source>
</evidence>